<evidence type="ECO:0000256" key="1">
    <source>
        <dbReference type="ARBA" id="ARBA00022729"/>
    </source>
</evidence>
<dbReference type="PROSITE" id="PS50835">
    <property type="entry name" value="IG_LIKE"/>
    <property type="match status" value="1"/>
</dbReference>
<keyword evidence="5" id="KW-1133">Transmembrane helix</keyword>
<keyword evidence="5" id="KW-0812">Transmembrane</keyword>
<keyword evidence="5" id="KW-0472">Membrane</keyword>
<feature type="compositionally biased region" description="Pro residues" evidence="4">
    <location>
        <begin position="250"/>
        <end position="259"/>
    </location>
</feature>
<keyword evidence="2" id="KW-1015">Disulfide bond</keyword>
<evidence type="ECO:0000256" key="5">
    <source>
        <dbReference type="SAM" id="Phobius"/>
    </source>
</evidence>
<dbReference type="PANTHER" id="PTHR12207">
    <property type="entry name" value="V-SET AND TRANSMEMBRANE DOMAIN-CONTAINING PROTEIN"/>
    <property type="match status" value="1"/>
</dbReference>
<protein>
    <submittedName>
        <fullName evidence="7">V-set and transmembrane domain containing 4a</fullName>
    </submittedName>
</protein>
<evidence type="ECO:0000259" key="6">
    <source>
        <dbReference type="PROSITE" id="PS50835"/>
    </source>
</evidence>
<evidence type="ECO:0000256" key="2">
    <source>
        <dbReference type="ARBA" id="ARBA00023157"/>
    </source>
</evidence>
<dbReference type="GO" id="GO:0016020">
    <property type="term" value="C:membrane"/>
    <property type="evidence" value="ECO:0007669"/>
    <property type="project" value="TreeGrafter"/>
</dbReference>
<keyword evidence="1" id="KW-0732">Signal</keyword>
<feature type="region of interest" description="Disordered" evidence="4">
    <location>
        <begin position="218"/>
        <end position="259"/>
    </location>
</feature>
<dbReference type="InterPro" id="IPR003599">
    <property type="entry name" value="Ig_sub"/>
</dbReference>
<keyword evidence="8" id="KW-1185">Reference proteome</keyword>
<dbReference type="PANTHER" id="PTHR12207:SF8">
    <property type="entry name" value="V-SET AND TRANSMEMBRANE DOMAIN-CONTAINING PROTEIN 4"/>
    <property type="match status" value="1"/>
</dbReference>
<dbReference type="InterPro" id="IPR007110">
    <property type="entry name" value="Ig-like_dom"/>
</dbReference>
<accession>A0A8C6TUW2</accession>
<proteinExistence type="predicted"/>
<dbReference type="FunFam" id="2.60.40.10:FF:001953">
    <property type="entry name" value="V-set and transmembrane domain containing 4b"/>
    <property type="match status" value="1"/>
</dbReference>
<evidence type="ECO:0000313" key="7">
    <source>
        <dbReference type="Ensembl" id="ENSNMLP00000026799.1"/>
    </source>
</evidence>
<keyword evidence="3" id="KW-0393">Immunoglobulin domain</keyword>
<evidence type="ECO:0000256" key="4">
    <source>
        <dbReference type="SAM" id="MobiDB-lite"/>
    </source>
</evidence>
<dbReference type="SUPFAM" id="SSF48726">
    <property type="entry name" value="Immunoglobulin"/>
    <property type="match status" value="1"/>
</dbReference>
<dbReference type="InterPro" id="IPR036179">
    <property type="entry name" value="Ig-like_dom_sf"/>
</dbReference>
<reference evidence="7" key="2">
    <citation type="submission" date="2025-09" db="UniProtKB">
        <authorList>
            <consortium name="Ensembl"/>
        </authorList>
    </citation>
    <scope>IDENTIFICATION</scope>
</reference>
<evidence type="ECO:0000313" key="8">
    <source>
        <dbReference type="Proteomes" id="UP000694523"/>
    </source>
</evidence>
<evidence type="ECO:0000256" key="3">
    <source>
        <dbReference type="ARBA" id="ARBA00023319"/>
    </source>
</evidence>
<name>A0A8C6TUW2_9GOBI</name>
<dbReference type="AlphaFoldDB" id="A0A8C6TUW2"/>
<organism evidence="7 8">
    <name type="scientific">Neogobius melanostomus</name>
    <name type="common">round goby</name>
    <dbReference type="NCBI Taxonomy" id="47308"/>
    <lineage>
        <taxon>Eukaryota</taxon>
        <taxon>Metazoa</taxon>
        <taxon>Chordata</taxon>
        <taxon>Craniata</taxon>
        <taxon>Vertebrata</taxon>
        <taxon>Euteleostomi</taxon>
        <taxon>Actinopterygii</taxon>
        <taxon>Neopterygii</taxon>
        <taxon>Teleostei</taxon>
        <taxon>Neoteleostei</taxon>
        <taxon>Acanthomorphata</taxon>
        <taxon>Gobiaria</taxon>
        <taxon>Gobiiformes</taxon>
        <taxon>Gobioidei</taxon>
        <taxon>Gobiidae</taxon>
        <taxon>Benthophilinae</taxon>
        <taxon>Neogobiini</taxon>
        <taxon>Neogobius</taxon>
    </lineage>
</organism>
<dbReference type="Proteomes" id="UP000694523">
    <property type="component" value="Unplaced"/>
</dbReference>
<dbReference type="SMART" id="SM00409">
    <property type="entry name" value="IG"/>
    <property type="match status" value="1"/>
</dbReference>
<feature type="domain" description="Ig-like" evidence="6">
    <location>
        <begin position="13"/>
        <end position="147"/>
    </location>
</feature>
<dbReference type="InterPro" id="IPR051102">
    <property type="entry name" value="IgSF_V-set/TM_domain"/>
</dbReference>
<dbReference type="Gene3D" id="2.60.40.10">
    <property type="entry name" value="Immunoglobulins"/>
    <property type="match status" value="1"/>
</dbReference>
<reference evidence="7" key="1">
    <citation type="submission" date="2025-08" db="UniProtKB">
        <authorList>
            <consortium name="Ensembl"/>
        </authorList>
    </citation>
    <scope>IDENTIFICATION</scope>
</reference>
<sequence>MFLLFAAEVCHALNVTVTPGPVVMATERDNLTLSCLVSQRKRSNSVLILRWFYSPITTPQDSSLSPSAQNPNQFLIAKLGIKKIKLYGNYTRRFPRPKFRLLEEREGEVFRLWMFNVTGVDQGLYSCRVQEIRKLRDTWRASSNGTSGTQLMGEHLTHFAFIVYDESLWVQMRDNRDLLTDNVYLCAVLICSLGLLSIFLFTLVLTCQYFYRRHSSGETVTSSSSSSSSSPKAQRKDTRPKIPARTITPPKLPSEPPPHTPNKGKIYCCLIQHCTALLLYAKVIKCRFWFRRTGIFSAALASEGGGVTSVFFWMRFPAPCDADRGT</sequence>
<feature type="transmembrane region" description="Helical" evidence="5">
    <location>
        <begin position="182"/>
        <end position="205"/>
    </location>
</feature>
<dbReference type="Ensembl" id="ENSNMLT00000029952.1">
    <property type="protein sequence ID" value="ENSNMLP00000026799.1"/>
    <property type="gene ID" value="ENSNMLG00000017098.1"/>
</dbReference>
<dbReference type="InterPro" id="IPR013783">
    <property type="entry name" value="Ig-like_fold"/>
</dbReference>